<gene>
    <name evidence="1" type="ORF">ALC57_06529</name>
</gene>
<organism evidence="1 2">
    <name type="scientific">Trachymyrmex cornetzi</name>
    <dbReference type="NCBI Taxonomy" id="471704"/>
    <lineage>
        <taxon>Eukaryota</taxon>
        <taxon>Metazoa</taxon>
        <taxon>Ecdysozoa</taxon>
        <taxon>Arthropoda</taxon>
        <taxon>Hexapoda</taxon>
        <taxon>Insecta</taxon>
        <taxon>Pterygota</taxon>
        <taxon>Neoptera</taxon>
        <taxon>Endopterygota</taxon>
        <taxon>Hymenoptera</taxon>
        <taxon>Apocrita</taxon>
        <taxon>Aculeata</taxon>
        <taxon>Formicoidea</taxon>
        <taxon>Formicidae</taxon>
        <taxon>Myrmicinae</taxon>
        <taxon>Trachymyrmex</taxon>
    </lineage>
</organism>
<sequence length="37" mass="4247">NLNTRLQIIFVETNNISDDGFPVFKSNKNSVWPVLLI</sequence>
<dbReference type="AlphaFoldDB" id="A0A151J8F4"/>
<keyword evidence="2" id="KW-1185">Reference proteome</keyword>
<name>A0A151J8F4_9HYME</name>
<accession>A0A151J8F4</accession>
<reference evidence="1 2" key="1">
    <citation type="submission" date="2015-09" db="EMBL/GenBank/DDBJ databases">
        <title>Trachymyrmex cornetzi WGS genome.</title>
        <authorList>
            <person name="Nygaard S."/>
            <person name="Hu H."/>
            <person name="Boomsma J."/>
            <person name="Zhang G."/>
        </authorList>
    </citation>
    <scope>NUCLEOTIDE SEQUENCE [LARGE SCALE GENOMIC DNA]</scope>
    <source>
        <strain evidence="1">Tcor2-1</strain>
        <tissue evidence="1">Whole body</tissue>
    </source>
</reference>
<dbReference type="EMBL" id="KQ979533">
    <property type="protein sequence ID" value="KYN21137.1"/>
    <property type="molecule type" value="Genomic_DNA"/>
</dbReference>
<feature type="non-terminal residue" evidence="1">
    <location>
        <position position="1"/>
    </location>
</feature>
<protein>
    <submittedName>
        <fullName evidence="1">Uncharacterized protein</fullName>
    </submittedName>
</protein>
<evidence type="ECO:0000313" key="2">
    <source>
        <dbReference type="Proteomes" id="UP000078492"/>
    </source>
</evidence>
<dbReference type="Proteomes" id="UP000078492">
    <property type="component" value="Unassembled WGS sequence"/>
</dbReference>
<evidence type="ECO:0000313" key="1">
    <source>
        <dbReference type="EMBL" id="KYN21137.1"/>
    </source>
</evidence>
<proteinExistence type="predicted"/>